<dbReference type="Pfam" id="PF16746">
    <property type="entry name" value="BAR_3"/>
    <property type="match status" value="1"/>
</dbReference>
<dbReference type="InterPro" id="IPR004148">
    <property type="entry name" value="BAR_dom"/>
</dbReference>
<dbReference type="GO" id="GO:0005737">
    <property type="term" value="C:cytoplasm"/>
    <property type="evidence" value="ECO:0007669"/>
    <property type="project" value="InterPro"/>
</dbReference>
<feature type="compositionally biased region" description="Basic residues" evidence="7">
    <location>
        <begin position="698"/>
        <end position="719"/>
    </location>
</feature>
<organism evidence="10 11">
    <name type="scientific">Geodia barretti</name>
    <name type="common">Barrett's horny sponge</name>
    <dbReference type="NCBI Taxonomy" id="519541"/>
    <lineage>
        <taxon>Eukaryota</taxon>
        <taxon>Metazoa</taxon>
        <taxon>Porifera</taxon>
        <taxon>Demospongiae</taxon>
        <taxon>Heteroscleromorpha</taxon>
        <taxon>Tetractinellida</taxon>
        <taxon>Astrophorina</taxon>
        <taxon>Geodiidae</taxon>
        <taxon>Geodia</taxon>
    </lineage>
</organism>
<accession>A0AA35SZQ6</accession>
<feature type="domain" description="PH" evidence="8">
    <location>
        <begin position="342"/>
        <end position="440"/>
    </location>
</feature>
<reference evidence="10" key="1">
    <citation type="submission" date="2023-03" db="EMBL/GenBank/DDBJ databases">
        <authorList>
            <person name="Steffen K."/>
            <person name="Cardenas P."/>
        </authorList>
    </citation>
    <scope>NUCLEOTIDE SEQUENCE</scope>
</reference>
<dbReference type="InterPro" id="IPR011993">
    <property type="entry name" value="PH-like_dom_sf"/>
</dbReference>
<dbReference type="InterPro" id="IPR045258">
    <property type="entry name" value="ACAP1/2/3-like"/>
</dbReference>
<dbReference type="PANTHER" id="PTHR23180">
    <property type="entry name" value="CENTAURIN/ARF"/>
    <property type="match status" value="1"/>
</dbReference>
<dbReference type="InterPro" id="IPR001164">
    <property type="entry name" value="ArfGAP_dom"/>
</dbReference>
<feature type="non-terminal residue" evidence="10">
    <location>
        <position position="1"/>
    </location>
</feature>
<evidence type="ECO:0000313" key="11">
    <source>
        <dbReference type="Proteomes" id="UP001174909"/>
    </source>
</evidence>
<dbReference type="SUPFAM" id="SSF57863">
    <property type="entry name" value="ArfGap/RecO-like zinc finger"/>
    <property type="match status" value="1"/>
</dbReference>
<dbReference type="SMART" id="SM00105">
    <property type="entry name" value="ArfGap"/>
    <property type="match status" value="1"/>
</dbReference>
<feature type="compositionally biased region" description="Low complexity" evidence="7">
    <location>
        <begin position="460"/>
        <end position="484"/>
    </location>
</feature>
<dbReference type="CDD" id="cd08204">
    <property type="entry name" value="ArfGap"/>
    <property type="match status" value="1"/>
</dbReference>
<dbReference type="PANTHER" id="PTHR23180:SF160">
    <property type="entry name" value="ADP-RIBOSYLATION FACTOR GTPASE-ACTIVATING PROTEIN EFFECTOR PROTEIN 1"/>
    <property type="match status" value="1"/>
</dbReference>
<evidence type="ECO:0000256" key="4">
    <source>
        <dbReference type="ARBA" id="ARBA00022833"/>
    </source>
</evidence>
<dbReference type="InterPro" id="IPR038508">
    <property type="entry name" value="ArfGAP_dom_sf"/>
</dbReference>
<feature type="compositionally biased region" description="Basic and acidic residues" evidence="7">
    <location>
        <begin position="613"/>
        <end position="631"/>
    </location>
</feature>
<protein>
    <submittedName>
        <fullName evidence="10">Arf-GAP with coiled-coil, ANK repeat and PH domain-containing protein 3</fullName>
    </submittedName>
</protein>
<dbReference type="PROSITE" id="PS50003">
    <property type="entry name" value="PH_DOMAIN"/>
    <property type="match status" value="1"/>
</dbReference>
<dbReference type="SUPFAM" id="SSF50729">
    <property type="entry name" value="PH domain-like"/>
    <property type="match status" value="1"/>
</dbReference>
<sequence length="740" mass="84153">HNTETHWAHLRGAENTARERKSFATPLVRGAGPEMKLLDVSKCHEDNPQFKNSLEKMEEGMQQLERQMRKICALCEEREALAQKDRQLYNELISEFEFFLKHEVDTEEPSITSLTEVMTTGLRQLVDNRERMFEQIKLGMLQPLHHFLDHELEQVKTTQKTYHKAKADSLHVVEKLSQCKRHEITGMSELSLQLFDSRYALHKGACAYAIDLNHLHAKKTPDFLQKLVDFMTSQLSYFHLGQVTIDDVRPYMENTYTIMEKLRSKASLHDAQQRTQTTSLLGEVLLVRAKDLANFHTHDLHFNTDTAKSTVMRHLKEQHSSVAVEEKELDNFDEKMSIPPNILTKSGYLWYAETKTFGTHWTRLFFCIKKDMLVSAESTAKIRVPISLNLNLCSVKPAQVTDTERNFCFKVISPIRSLLLQAESSRDMQQWMEVLQNAISHALHCPSTPEKERTFTNLASTSSSSSSSAPTSSSTHTSLPSSSSPIPPVRRKTKSKVNVTKELYAVAGNEACADCGNTKPKWASINLGVLVCIECSGVHRSLGVYVSQVRSLTLDTLKPEWLEKLKEFGNKNSNGIYEKNLPEDFDREAVRTEEGRQEFITEKYIELKYTGEEERETIREQRKETRAESVRRSNKLISHTSCPAGAETQKPEGAAVALSSSQATGGASHPATARSNSFTNSLLSSLKSDAGNKQSGKKDRRCLREGRRRRRRRRRRTVGRRVAGEGRLEGRVREGRREEG</sequence>
<keyword evidence="1" id="KW-0343">GTPase activation</keyword>
<gene>
    <name evidence="10" type="ORF">GBAR_LOCUS21752</name>
</gene>
<dbReference type="InterPro" id="IPR027267">
    <property type="entry name" value="AH/BAR_dom_sf"/>
</dbReference>
<evidence type="ECO:0000256" key="7">
    <source>
        <dbReference type="SAM" id="MobiDB-lite"/>
    </source>
</evidence>
<evidence type="ECO:0000256" key="3">
    <source>
        <dbReference type="ARBA" id="ARBA00022771"/>
    </source>
</evidence>
<dbReference type="AlphaFoldDB" id="A0AA35SZQ6"/>
<keyword evidence="4" id="KW-0862">Zinc</keyword>
<evidence type="ECO:0000256" key="5">
    <source>
        <dbReference type="PROSITE-ProRule" id="PRU00288"/>
    </source>
</evidence>
<dbReference type="Pfam" id="PF01412">
    <property type="entry name" value="ArfGap"/>
    <property type="match status" value="1"/>
</dbReference>
<keyword evidence="2" id="KW-0479">Metal-binding</keyword>
<proteinExistence type="predicted"/>
<keyword evidence="3 5" id="KW-0863">Zinc-finger</keyword>
<feature type="compositionally biased region" description="Low complexity" evidence="7">
    <location>
        <begin position="675"/>
        <end position="688"/>
    </location>
</feature>
<dbReference type="GO" id="GO:0008270">
    <property type="term" value="F:zinc ion binding"/>
    <property type="evidence" value="ECO:0007669"/>
    <property type="project" value="UniProtKB-KW"/>
</dbReference>
<dbReference type="PROSITE" id="PS50115">
    <property type="entry name" value="ARFGAP"/>
    <property type="match status" value="1"/>
</dbReference>
<comment type="caution">
    <text evidence="10">The sequence shown here is derived from an EMBL/GenBank/DDBJ whole genome shotgun (WGS) entry which is preliminary data.</text>
</comment>
<feature type="region of interest" description="Disordered" evidence="7">
    <location>
        <begin position="613"/>
        <end position="740"/>
    </location>
</feature>
<evidence type="ECO:0000259" key="9">
    <source>
        <dbReference type="PROSITE" id="PS50115"/>
    </source>
</evidence>
<evidence type="ECO:0000256" key="6">
    <source>
        <dbReference type="SAM" id="Coils"/>
    </source>
</evidence>
<dbReference type="GO" id="GO:0005096">
    <property type="term" value="F:GTPase activator activity"/>
    <property type="evidence" value="ECO:0007669"/>
    <property type="project" value="UniProtKB-KW"/>
</dbReference>
<dbReference type="Gene3D" id="1.10.220.150">
    <property type="entry name" value="Arf GTPase activating protein"/>
    <property type="match status" value="1"/>
</dbReference>
<dbReference type="Pfam" id="PF00169">
    <property type="entry name" value="PH"/>
    <property type="match status" value="1"/>
</dbReference>
<dbReference type="FunFam" id="1.10.220.150:FF:000009">
    <property type="entry name" value="stromal membrane-associated protein 1 isoform X1"/>
    <property type="match status" value="1"/>
</dbReference>
<dbReference type="InterPro" id="IPR037278">
    <property type="entry name" value="ARFGAP/RecO"/>
</dbReference>
<name>A0AA35SZQ6_GEOBA</name>
<evidence type="ECO:0000313" key="10">
    <source>
        <dbReference type="EMBL" id="CAI8039125.1"/>
    </source>
</evidence>
<keyword evidence="6" id="KW-0175">Coiled coil</keyword>
<keyword evidence="11" id="KW-1185">Reference proteome</keyword>
<feature type="non-terminal residue" evidence="10">
    <location>
        <position position="740"/>
    </location>
</feature>
<feature type="domain" description="Arf-GAP" evidence="9">
    <location>
        <begin position="497"/>
        <end position="617"/>
    </location>
</feature>
<evidence type="ECO:0000256" key="1">
    <source>
        <dbReference type="ARBA" id="ARBA00022468"/>
    </source>
</evidence>
<dbReference type="EMBL" id="CASHTH010003024">
    <property type="protein sequence ID" value="CAI8039125.1"/>
    <property type="molecule type" value="Genomic_DNA"/>
</dbReference>
<dbReference type="Proteomes" id="UP001174909">
    <property type="component" value="Unassembled WGS sequence"/>
</dbReference>
<dbReference type="SMART" id="SM00233">
    <property type="entry name" value="PH"/>
    <property type="match status" value="1"/>
</dbReference>
<dbReference type="Gene3D" id="2.30.29.30">
    <property type="entry name" value="Pleckstrin-homology domain (PH domain)/Phosphotyrosine-binding domain (PTB)"/>
    <property type="match status" value="1"/>
</dbReference>
<evidence type="ECO:0000259" key="8">
    <source>
        <dbReference type="PROSITE" id="PS50003"/>
    </source>
</evidence>
<feature type="compositionally biased region" description="Basic and acidic residues" evidence="7">
    <location>
        <begin position="722"/>
        <end position="740"/>
    </location>
</feature>
<dbReference type="SUPFAM" id="SSF103657">
    <property type="entry name" value="BAR/IMD domain-like"/>
    <property type="match status" value="1"/>
</dbReference>
<feature type="coiled-coil region" evidence="6">
    <location>
        <begin position="47"/>
        <end position="74"/>
    </location>
</feature>
<dbReference type="InterPro" id="IPR001849">
    <property type="entry name" value="PH_domain"/>
</dbReference>
<evidence type="ECO:0000256" key="2">
    <source>
        <dbReference type="ARBA" id="ARBA00022723"/>
    </source>
</evidence>
<dbReference type="Gene3D" id="1.20.1270.60">
    <property type="entry name" value="Arfaptin homology (AH) domain/BAR domain"/>
    <property type="match status" value="1"/>
</dbReference>
<dbReference type="PRINTS" id="PR00405">
    <property type="entry name" value="REVINTRACTNG"/>
</dbReference>
<feature type="region of interest" description="Disordered" evidence="7">
    <location>
        <begin position="454"/>
        <end position="494"/>
    </location>
</feature>